<dbReference type="SUPFAM" id="SSF56300">
    <property type="entry name" value="Metallo-dependent phosphatases"/>
    <property type="match status" value="1"/>
</dbReference>
<name>A0A8H3A8I6_9AGAM</name>
<dbReference type="EMBL" id="CAJMWQ010000912">
    <property type="protein sequence ID" value="CAE6398235.1"/>
    <property type="molecule type" value="Genomic_DNA"/>
</dbReference>
<evidence type="ECO:0000313" key="2">
    <source>
        <dbReference type="Proteomes" id="UP000663826"/>
    </source>
</evidence>
<dbReference type="Gene3D" id="3.60.21.10">
    <property type="match status" value="1"/>
</dbReference>
<comment type="caution">
    <text evidence="1">The sequence shown here is derived from an EMBL/GenBank/DDBJ whole genome shotgun (WGS) entry which is preliminary data.</text>
</comment>
<evidence type="ECO:0000313" key="1">
    <source>
        <dbReference type="EMBL" id="CAE6398235.1"/>
    </source>
</evidence>
<gene>
    <name evidence="1" type="ORF">RDB_LOCUS29570</name>
</gene>
<organism evidence="1 2">
    <name type="scientific">Rhizoctonia solani</name>
    <dbReference type="NCBI Taxonomy" id="456999"/>
    <lineage>
        <taxon>Eukaryota</taxon>
        <taxon>Fungi</taxon>
        <taxon>Dikarya</taxon>
        <taxon>Basidiomycota</taxon>
        <taxon>Agaricomycotina</taxon>
        <taxon>Agaricomycetes</taxon>
        <taxon>Cantharellales</taxon>
        <taxon>Ceratobasidiaceae</taxon>
        <taxon>Rhizoctonia</taxon>
    </lineage>
</organism>
<proteinExistence type="predicted"/>
<dbReference type="InterPro" id="IPR029052">
    <property type="entry name" value="Metallo-depent_PP-like"/>
</dbReference>
<accession>A0A8H3A8I6</accession>
<reference evidence="1" key="1">
    <citation type="submission" date="2021-01" db="EMBL/GenBank/DDBJ databases">
        <authorList>
            <person name="Kaushik A."/>
        </authorList>
    </citation>
    <scope>NUCLEOTIDE SEQUENCE</scope>
    <source>
        <strain evidence="1">AG1-1B</strain>
    </source>
</reference>
<protein>
    <submittedName>
        <fullName evidence="1">Uncharacterized protein</fullName>
    </submittedName>
</protein>
<dbReference type="Proteomes" id="UP000663826">
    <property type="component" value="Unassembled WGS sequence"/>
</dbReference>
<sequence length="164" mass="17951">MSTSLPYMLPVPRTCHALSPAPIIRRFFSGLVARAPPTSFFTLLLARRGLLDAPPARSAGHNHARHIVYPLGPLLVTELLLGLSPTIHSIDQIKVVDRFRGLLPPIRPSDCAGPTSPLDLRCVPLTDHGLHLCTEIPHEGAMADLVWSDPDSEKEDFAISPRYV</sequence>
<dbReference type="AlphaFoldDB" id="A0A8H3A8I6"/>